<comment type="caution">
    <text evidence="2">The sequence shown here is derived from an EMBL/GenBank/DDBJ whole genome shotgun (WGS) entry which is preliminary data.</text>
</comment>
<gene>
    <name evidence="2" type="ORF">QBC47DRAFT_403040</name>
</gene>
<dbReference type="EMBL" id="MU839835">
    <property type="protein sequence ID" value="KAK1754623.1"/>
    <property type="molecule type" value="Genomic_DNA"/>
</dbReference>
<dbReference type="AlphaFoldDB" id="A0AAJ0BCM7"/>
<protein>
    <submittedName>
        <fullName evidence="2">Uncharacterized protein</fullName>
    </submittedName>
</protein>
<evidence type="ECO:0000313" key="3">
    <source>
        <dbReference type="Proteomes" id="UP001239445"/>
    </source>
</evidence>
<keyword evidence="1" id="KW-0472">Membrane</keyword>
<dbReference type="Proteomes" id="UP001239445">
    <property type="component" value="Unassembled WGS sequence"/>
</dbReference>
<keyword evidence="1" id="KW-0812">Transmembrane</keyword>
<evidence type="ECO:0000256" key="1">
    <source>
        <dbReference type="SAM" id="Phobius"/>
    </source>
</evidence>
<keyword evidence="1" id="KW-1133">Transmembrane helix</keyword>
<organism evidence="2 3">
    <name type="scientific">Echria macrotheca</name>
    <dbReference type="NCBI Taxonomy" id="438768"/>
    <lineage>
        <taxon>Eukaryota</taxon>
        <taxon>Fungi</taxon>
        <taxon>Dikarya</taxon>
        <taxon>Ascomycota</taxon>
        <taxon>Pezizomycotina</taxon>
        <taxon>Sordariomycetes</taxon>
        <taxon>Sordariomycetidae</taxon>
        <taxon>Sordariales</taxon>
        <taxon>Schizotheciaceae</taxon>
        <taxon>Echria</taxon>
    </lineage>
</organism>
<reference evidence="2" key="1">
    <citation type="submission" date="2023-06" db="EMBL/GenBank/DDBJ databases">
        <title>Genome-scale phylogeny and comparative genomics of the fungal order Sordariales.</title>
        <authorList>
            <consortium name="Lawrence Berkeley National Laboratory"/>
            <person name="Hensen N."/>
            <person name="Bonometti L."/>
            <person name="Westerberg I."/>
            <person name="Brannstrom I.O."/>
            <person name="Guillou S."/>
            <person name="Cros-Aarteil S."/>
            <person name="Calhoun S."/>
            <person name="Haridas S."/>
            <person name="Kuo A."/>
            <person name="Mondo S."/>
            <person name="Pangilinan J."/>
            <person name="Riley R."/>
            <person name="Labutti K."/>
            <person name="Andreopoulos B."/>
            <person name="Lipzen A."/>
            <person name="Chen C."/>
            <person name="Yanf M."/>
            <person name="Daum C."/>
            <person name="Ng V."/>
            <person name="Clum A."/>
            <person name="Steindorff A."/>
            <person name="Ohm R."/>
            <person name="Martin F."/>
            <person name="Silar P."/>
            <person name="Natvig D."/>
            <person name="Lalanne C."/>
            <person name="Gautier V."/>
            <person name="Ament-Velasquez S.L."/>
            <person name="Kruys A."/>
            <person name="Hutchinson M.I."/>
            <person name="Powell A.J."/>
            <person name="Barry K."/>
            <person name="Miller A.N."/>
            <person name="Grigoriev I.V."/>
            <person name="Debuchy R."/>
            <person name="Gladieux P."/>
            <person name="Thoren M.H."/>
            <person name="Johannesson H."/>
        </authorList>
    </citation>
    <scope>NUCLEOTIDE SEQUENCE</scope>
    <source>
        <strain evidence="2">PSN4</strain>
    </source>
</reference>
<proteinExistence type="predicted"/>
<accession>A0AAJ0BCM7</accession>
<feature type="transmembrane region" description="Helical" evidence="1">
    <location>
        <begin position="12"/>
        <end position="32"/>
    </location>
</feature>
<name>A0AAJ0BCM7_9PEZI</name>
<feature type="transmembrane region" description="Helical" evidence="1">
    <location>
        <begin position="44"/>
        <end position="70"/>
    </location>
</feature>
<keyword evidence="3" id="KW-1185">Reference proteome</keyword>
<sequence length="80" mass="9316">MDKNEDPDFRLTTCLALVSYTGLTTLFLALIPDPTRRTSPEADPFFALCLHLIRFLFAPGIAFAITLRWMRWFLGRPLWR</sequence>
<evidence type="ECO:0000313" key="2">
    <source>
        <dbReference type="EMBL" id="KAK1754623.1"/>
    </source>
</evidence>